<gene>
    <name evidence="1" type="ORF">ONZ51_g12323</name>
</gene>
<dbReference type="EMBL" id="JAPEVG010000734">
    <property type="protein sequence ID" value="KAJ8455813.1"/>
    <property type="molecule type" value="Genomic_DNA"/>
</dbReference>
<protein>
    <submittedName>
        <fullName evidence="1">Uncharacterized protein</fullName>
    </submittedName>
</protein>
<name>A0AAD7TIH2_9APHY</name>
<keyword evidence="2" id="KW-1185">Reference proteome</keyword>
<dbReference type="AlphaFoldDB" id="A0AAD7TIH2"/>
<proteinExistence type="predicted"/>
<dbReference type="Proteomes" id="UP001215151">
    <property type="component" value="Unassembled WGS sequence"/>
</dbReference>
<evidence type="ECO:0000313" key="1">
    <source>
        <dbReference type="EMBL" id="KAJ8455813.1"/>
    </source>
</evidence>
<comment type="caution">
    <text evidence="1">The sequence shown here is derived from an EMBL/GenBank/DDBJ whole genome shotgun (WGS) entry which is preliminary data.</text>
</comment>
<organism evidence="1 2">
    <name type="scientific">Trametes cubensis</name>
    <dbReference type="NCBI Taxonomy" id="1111947"/>
    <lineage>
        <taxon>Eukaryota</taxon>
        <taxon>Fungi</taxon>
        <taxon>Dikarya</taxon>
        <taxon>Basidiomycota</taxon>
        <taxon>Agaricomycotina</taxon>
        <taxon>Agaricomycetes</taxon>
        <taxon>Polyporales</taxon>
        <taxon>Polyporaceae</taxon>
        <taxon>Trametes</taxon>
    </lineage>
</organism>
<reference evidence="1" key="1">
    <citation type="submission" date="2022-11" db="EMBL/GenBank/DDBJ databases">
        <title>Genome Sequence of Cubamyces cubensis.</title>
        <authorList>
            <person name="Buettner E."/>
        </authorList>
    </citation>
    <scope>NUCLEOTIDE SEQUENCE</scope>
    <source>
        <strain evidence="1">MPL-01</strain>
    </source>
</reference>
<accession>A0AAD7TIH2</accession>
<evidence type="ECO:0000313" key="2">
    <source>
        <dbReference type="Proteomes" id="UP001215151"/>
    </source>
</evidence>
<sequence length="188" mass="20304">MVHARLLATETRVLSTAGEDDSGFVPYQAFSTDLRVSKDTARFYVHPAWLALRTFQHAVPAPRVWHSASLSRRLTGREARAVHRTGFLLACLFLQNDQAFLSRCLIVAIRSSQRRAAVVYIDPCPACSDGHGDPYGRKQAASSSAATSAAAAAAVVGTSFCAAVLGHGSEDWLDSDDRTGRYLSNFCG</sequence>